<dbReference type="RefSeq" id="WP_381482809.1">
    <property type="nucleotide sequence ID" value="NZ_JBHTLT010000135.1"/>
</dbReference>
<dbReference type="InterPro" id="IPR021729">
    <property type="entry name" value="DUF3298"/>
</dbReference>
<dbReference type="Gene3D" id="3.30.565.40">
    <property type="entry name" value="Fervidobacterium nodosum Rt17-B1 like"/>
    <property type="match status" value="1"/>
</dbReference>
<comment type="caution">
    <text evidence="3">The sequence shown here is derived from an EMBL/GenBank/DDBJ whole genome shotgun (WGS) entry which is preliminary data.</text>
</comment>
<accession>A0ABW3U392</accession>
<evidence type="ECO:0000313" key="4">
    <source>
        <dbReference type="Proteomes" id="UP001597231"/>
    </source>
</evidence>
<evidence type="ECO:0000313" key="3">
    <source>
        <dbReference type="EMBL" id="MFD1207145.1"/>
    </source>
</evidence>
<feature type="domain" description="Deacetylase PdaC" evidence="2">
    <location>
        <begin position="18"/>
        <end position="94"/>
    </location>
</feature>
<feature type="domain" description="DUF3298" evidence="1">
    <location>
        <begin position="112"/>
        <end position="184"/>
    </location>
</feature>
<keyword evidence="4" id="KW-1185">Reference proteome</keyword>
<dbReference type="EMBL" id="JBHTLT010000135">
    <property type="protein sequence ID" value="MFD1207145.1"/>
    <property type="molecule type" value="Genomic_DNA"/>
</dbReference>
<sequence length="204" mass="23409">MDLPLVIVPKKLPNTSSRVTVYYPAIIQMTDAKVQRELNHQIISALNTLLVDQNFYDENLVELISNFEIKNNERNILSLNLITYSYTGGAHGMTVVKSLTFDTTTGKLYSLKDLFKSNSNYVSIISDIIRKRIADWNIDLLDPPFKTIRSDQDFYIADTSLVIYFQLYEISPYASGFPYFPIPIKDLQHIIEPNSPLDRMIAFT</sequence>
<proteinExistence type="predicted"/>
<dbReference type="InterPro" id="IPR037126">
    <property type="entry name" value="PdaC/RsiV-like_sf"/>
</dbReference>
<reference evidence="4" key="1">
    <citation type="journal article" date="2019" name="Int. J. Syst. Evol. Microbiol.">
        <title>The Global Catalogue of Microorganisms (GCM) 10K type strain sequencing project: providing services to taxonomists for standard genome sequencing and annotation.</title>
        <authorList>
            <consortium name="The Broad Institute Genomics Platform"/>
            <consortium name="The Broad Institute Genome Sequencing Center for Infectious Disease"/>
            <person name="Wu L."/>
            <person name="Ma J."/>
        </authorList>
    </citation>
    <scope>NUCLEOTIDE SEQUENCE [LARGE SCALE GENOMIC DNA]</scope>
    <source>
        <strain evidence="4">CCUG 53915</strain>
    </source>
</reference>
<dbReference type="Proteomes" id="UP001597231">
    <property type="component" value="Unassembled WGS sequence"/>
</dbReference>
<evidence type="ECO:0000259" key="1">
    <source>
        <dbReference type="Pfam" id="PF11738"/>
    </source>
</evidence>
<dbReference type="InterPro" id="IPR025303">
    <property type="entry name" value="PdaC"/>
</dbReference>
<name>A0ABW3U392_9BACL</name>
<dbReference type="Pfam" id="PF11738">
    <property type="entry name" value="DUF3298"/>
    <property type="match status" value="1"/>
</dbReference>
<gene>
    <name evidence="3" type="ORF">ACFQ38_18760</name>
</gene>
<dbReference type="Gene3D" id="3.90.640.20">
    <property type="entry name" value="Heat-shock cognate protein, ATPase"/>
    <property type="match status" value="1"/>
</dbReference>
<evidence type="ECO:0000259" key="2">
    <source>
        <dbReference type="Pfam" id="PF13739"/>
    </source>
</evidence>
<dbReference type="Pfam" id="PF13739">
    <property type="entry name" value="PdaC"/>
    <property type="match status" value="1"/>
</dbReference>
<organism evidence="3 4">
    <name type="scientific">Sporosarcina contaminans</name>
    <dbReference type="NCBI Taxonomy" id="633403"/>
    <lineage>
        <taxon>Bacteria</taxon>
        <taxon>Bacillati</taxon>
        <taxon>Bacillota</taxon>
        <taxon>Bacilli</taxon>
        <taxon>Bacillales</taxon>
        <taxon>Caryophanaceae</taxon>
        <taxon>Sporosarcina</taxon>
    </lineage>
</organism>
<protein>
    <submittedName>
        <fullName evidence="3">DUF3298 and DUF4163 domain-containing protein</fullName>
    </submittedName>
</protein>